<dbReference type="Proteomes" id="UP000636709">
    <property type="component" value="Unassembled WGS sequence"/>
</dbReference>
<comment type="caution">
    <text evidence="3">The sequence shown here is derived from an EMBL/GenBank/DDBJ whole genome shotgun (WGS) entry which is preliminary data.</text>
</comment>
<evidence type="ECO:0000256" key="1">
    <source>
        <dbReference type="SAM" id="MobiDB-lite"/>
    </source>
</evidence>
<evidence type="ECO:0000313" key="4">
    <source>
        <dbReference type="Proteomes" id="UP000636709"/>
    </source>
</evidence>
<evidence type="ECO:0000313" key="3">
    <source>
        <dbReference type="EMBL" id="KAF8731353.1"/>
    </source>
</evidence>
<feature type="region of interest" description="Disordered" evidence="1">
    <location>
        <begin position="97"/>
        <end position="168"/>
    </location>
</feature>
<dbReference type="Gene3D" id="1.20.1280.50">
    <property type="match status" value="1"/>
</dbReference>
<dbReference type="AlphaFoldDB" id="A0A835KJV2"/>
<name>A0A835KJV2_9POAL</name>
<dbReference type="PANTHER" id="PTHR32133">
    <property type="entry name" value="OS07G0120400 PROTEIN"/>
    <property type="match status" value="1"/>
</dbReference>
<accession>A0A835KJV2</accession>
<feature type="compositionally biased region" description="Polar residues" evidence="1">
    <location>
        <begin position="107"/>
        <end position="119"/>
    </location>
</feature>
<proteinExistence type="predicted"/>
<dbReference type="PANTHER" id="PTHR32133:SF386">
    <property type="entry name" value="F-BOX DOMAIN-CONTAINING PROTEIN"/>
    <property type="match status" value="1"/>
</dbReference>
<feature type="compositionally biased region" description="Low complexity" evidence="1">
    <location>
        <begin position="148"/>
        <end position="162"/>
    </location>
</feature>
<dbReference type="InterPro" id="IPR001810">
    <property type="entry name" value="F-box_dom"/>
</dbReference>
<feature type="domain" description="F-box" evidence="2">
    <location>
        <begin position="6"/>
        <end position="46"/>
    </location>
</feature>
<sequence>MPPPQLLDELVEEVLIRFPPDDPASLLHAALVCKRWSRLVSARRFRTRFRSFHRAAPTLGAIVNNGGFVSMSSFRRQVPAATDRWCSTPATAASSSTACAAGPRRGSQPSLFGTPSPASGGSCPGCRISTGARAPTPTSRCYAPPPVATTSTAAMAPSSSSPWWLTTA</sequence>
<organism evidence="3 4">
    <name type="scientific">Digitaria exilis</name>
    <dbReference type="NCBI Taxonomy" id="1010633"/>
    <lineage>
        <taxon>Eukaryota</taxon>
        <taxon>Viridiplantae</taxon>
        <taxon>Streptophyta</taxon>
        <taxon>Embryophyta</taxon>
        <taxon>Tracheophyta</taxon>
        <taxon>Spermatophyta</taxon>
        <taxon>Magnoliopsida</taxon>
        <taxon>Liliopsida</taxon>
        <taxon>Poales</taxon>
        <taxon>Poaceae</taxon>
        <taxon>PACMAD clade</taxon>
        <taxon>Panicoideae</taxon>
        <taxon>Panicodae</taxon>
        <taxon>Paniceae</taxon>
        <taxon>Anthephorinae</taxon>
        <taxon>Digitaria</taxon>
    </lineage>
</organism>
<dbReference type="OrthoDB" id="658951at2759"/>
<gene>
    <name evidence="3" type="ORF">HU200_016409</name>
</gene>
<dbReference type="InterPro" id="IPR036047">
    <property type="entry name" value="F-box-like_dom_sf"/>
</dbReference>
<protein>
    <recommendedName>
        <fullName evidence="2">F-box domain-containing protein</fullName>
    </recommendedName>
</protein>
<reference evidence="3" key="1">
    <citation type="submission" date="2020-07" db="EMBL/GenBank/DDBJ databases">
        <title>Genome sequence and genetic diversity analysis of an under-domesticated orphan crop, white fonio (Digitaria exilis).</title>
        <authorList>
            <person name="Bennetzen J.L."/>
            <person name="Chen S."/>
            <person name="Ma X."/>
            <person name="Wang X."/>
            <person name="Yssel A.E.J."/>
            <person name="Chaluvadi S.R."/>
            <person name="Johnson M."/>
            <person name="Gangashetty P."/>
            <person name="Hamidou F."/>
            <person name="Sanogo M.D."/>
            <person name="Zwaenepoel A."/>
            <person name="Wallace J."/>
            <person name="Van De Peer Y."/>
            <person name="Van Deynze A."/>
        </authorList>
    </citation>
    <scope>NUCLEOTIDE SEQUENCE</scope>
    <source>
        <tissue evidence="3">Leaves</tissue>
    </source>
</reference>
<evidence type="ECO:0000259" key="2">
    <source>
        <dbReference type="Pfam" id="PF00646"/>
    </source>
</evidence>
<dbReference type="SUPFAM" id="SSF81383">
    <property type="entry name" value="F-box domain"/>
    <property type="match status" value="1"/>
</dbReference>
<dbReference type="Pfam" id="PF00646">
    <property type="entry name" value="F-box"/>
    <property type="match status" value="1"/>
</dbReference>
<dbReference type="EMBL" id="JACEFO010001608">
    <property type="protein sequence ID" value="KAF8731353.1"/>
    <property type="molecule type" value="Genomic_DNA"/>
</dbReference>
<keyword evidence="4" id="KW-1185">Reference proteome</keyword>